<dbReference type="OrthoDB" id="9096700at2"/>
<dbReference type="RefSeq" id="WP_044393540.1">
    <property type="nucleotide sequence ID" value="NZ_JXIQ01000081.1"/>
</dbReference>
<organism evidence="1 2">
    <name type="scientific">Mesobacillus subterraneus</name>
    <dbReference type="NCBI Taxonomy" id="285983"/>
    <lineage>
        <taxon>Bacteria</taxon>
        <taxon>Bacillati</taxon>
        <taxon>Bacillota</taxon>
        <taxon>Bacilli</taxon>
        <taxon>Bacillales</taxon>
        <taxon>Bacillaceae</taxon>
        <taxon>Mesobacillus</taxon>
    </lineage>
</organism>
<comment type="caution">
    <text evidence="1">The sequence shown here is derived from an EMBL/GenBank/DDBJ whole genome shotgun (WGS) entry which is preliminary data.</text>
</comment>
<keyword evidence="2" id="KW-1185">Reference proteome</keyword>
<dbReference type="AlphaFoldDB" id="A0A0D6ZBV0"/>
<proteinExistence type="predicted"/>
<evidence type="ECO:0000313" key="1">
    <source>
        <dbReference type="EMBL" id="KIY22093.1"/>
    </source>
</evidence>
<dbReference type="InterPro" id="IPR009693">
    <property type="entry name" value="Glucitol_operon_activator"/>
</dbReference>
<dbReference type="EMBL" id="JXIQ01000081">
    <property type="protein sequence ID" value="KIY22093.1"/>
    <property type="molecule type" value="Genomic_DNA"/>
</dbReference>
<dbReference type="Proteomes" id="UP000032512">
    <property type="component" value="Unassembled WGS sequence"/>
</dbReference>
<gene>
    <name evidence="1" type="ORF">UB32_10350</name>
</gene>
<protein>
    <recommendedName>
        <fullName evidence="3">Glucitol operon activator protein</fullName>
    </recommendedName>
</protein>
<accession>A0A0D6ZBV0</accession>
<evidence type="ECO:0008006" key="3">
    <source>
        <dbReference type="Google" id="ProtNLM"/>
    </source>
</evidence>
<evidence type="ECO:0000313" key="2">
    <source>
        <dbReference type="Proteomes" id="UP000032512"/>
    </source>
</evidence>
<reference evidence="1 2" key="1">
    <citation type="submission" date="2015-01" db="EMBL/GenBank/DDBJ databases">
        <title>Draft genome sequences of the supercritical CO2 tolerant bacteria Bacillus subterraneus MITOT1 and Bacillus cereus MIT0214.</title>
        <authorList>
            <person name="Peet K.C."/>
            <person name="Thompson J.R."/>
        </authorList>
    </citation>
    <scope>NUCLEOTIDE SEQUENCE [LARGE SCALE GENOMIC DNA]</scope>
    <source>
        <strain evidence="1 2">MITOT1</strain>
    </source>
</reference>
<sequence length="124" mass="13950">MWGAFIGVFVGIWLLQLALTWVQMKHYQNTIRAMSNRSSGFLGTGVKKSKLGIGNVVIIVCDQQGVVQDSQIMSGVTVFVRFKKFDQIIGYPIDRINDLDIISDVENPIQMAVNNIKEQMEKCI</sequence>
<dbReference type="PATRIC" id="fig|285983.3.peg.630"/>
<name>A0A0D6ZBV0_9BACI</name>
<dbReference type="Pfam" id="PF06923">
    <property type="entry name" value="GutM"/>
    <property type="match status" value="1"/>
</dbReference>